<dbReference type="PANTHER" id="PTHR33924:SF5">
    <property type="entry name" value="CATION-TRANSPORTING ATPASE"/>
    <property type="match status" value="1"/>
</dbReference>
<accession>D8QQI1</accession>
<dbReference type="OrthoDB" id="1930341at2759"/>
<evidence type="ECO:0000313" key="1">
    <source>
        <dbReference type="EMBL" id="EFJ38462.1"/>
    </source>
</evidence>
<organism evidence="2">
    <name type="scientific">Selaginella moellendorffii</name>
    <name type="common">Spikemoss</name>
    <dbReference type="NCBI Taxonomy" id="88036"/>
    <lineage>
        <taxon>Eukaryota</taxon>
        <taxon>Viridiplantae</taxon>
        <taxon>Streptophyta</taxon>
        <taxon>Embryophyta</taxon>
        <taxon>Tracheophyta</taxon>
        <taxon>Lycopodiopsida</taxon>
        <taxon>Selaginellales</taxon>
        <taxon>Selaginellaceae</taxon>
        <taxon>Selaginella</taxon>
    </lineage>
</organism>
<keyword evidence="2" id="KW-1185">Reference proteome</keyword>
<dbReference type="AlphaFoldDB" id="D8QQI1"/>
<gene>
    <name evidence="1" type="ORF">SELMODRAFT_402400</name>
</gene>
<dbReference type="Proteomes" id="UP000001514">
    <property type="component" value="Unassembled WGS sequence"/>
</dbReference>
<proteinExistence type="predicted"/>
<dbReference type="InParanoid" id="D8QQI1"/>
<dbReference type="HOGENOM" id="CLU_967717_0_0_1"/>
<name>D8QQI1_SELML</name>
<dbReference type="EMBL" id="GL377565">
    <property type="protein sequence ID" value="EFJ38462.1"/>
    <property type="molecule type" value="Genomic_DNA"/>
</dbReference>
<sequence>MGVLKDLLASGALESKANAPARAPLKVLNGPGVVDIKPRFVHNLSACQGWGADSDAKLGTFPTKIEIGTVGSCLDAQSQWQRRTRRPKQPTVIVRPSVLPEDEKPQEPVPPSGVLGELKPGIIGRVHDSKYVHSAIGAVLKSGTLVRKRCREFADENRGVAKPAVVACKQVKRERPEANLEEMLTFTEALESLENRATNDSEVATSVEDFSCGTLEGSRSKTESWDVTIDKLVDDEQDDDHHLMTQSDAMIQKQSGPAAIWLKLVNQDIKGRISGLLSLVTCRGISRV</sequence>
<dbReference type="PANTHER" id="PTHR33924">
    <property type="entry name" value="CATION-TRANSPORTING ATPASE"/>
    <property type="match status" value="1"/>
</dbReference>
<dbReference type="KEGG" id="smo:SELMODRAFT_402400"/>
<dbReference type="Gramene" id="EFJ38462">
    <property type="protein sequence ID" value="EFJ38462"/>
    <property type="gene ID" value="SELMODRAFT_402400"/>
</dbReference>
<evidence type="ECO:0000313" key="2">
    <source>
        <dbReference type="Proteomes" id="UP000001514"/>
    </source>
</evidence>
<protein>
    <submittedName>
        <fullName evidence="1">Uncharacterized protein</fullName>
    </submittedName>
</protein>
<reference evidence="1 2" key="1">
    <citation type="journal article" date="2011" name="Science">
        <title>The Selaginella genome identifies genetic changes associated with the evolution of vascular plants.</title>
        <authorList>
            <person name="Banks J.A."/>
            <person name="Nishiyama T."/>
            <person name="Hasebe M."/>
            <person name="Bowman J.L."/>
            <person name="Gribskov M."/>
            <person name="dePamphilis C."/>
            <person name="Albert V.A."/>
            <person name="Aono N."/>
            <person name="Aoyama T."/>
            <person name="Ambrose B.A."/>
            <person name="Ashton N.W."/>
            <person name="Axtell M.J."/>
            <person name="Barker E."/>
            <person name="Barker M.S."/>
            <person name="Bennetzen J.L."/>
            <person name="Bonawitz N.D."/>
            <person name="Chapple C."/>
            <person name="Cheng C."/>
            <person name="Correa L.G."/>
            <person name="Dacre M."/>
            <person name="DeBarry J."/>
            <person name="Dreyer I."/>
            <person name="Elias M."/>
            <person name="Engstrom E.M."/>
            <person name="Estelle M."/>
            <person name="Feng L."/>
            <person name="Finet C."/>
            <person name="Floyd S.K."/>
            <person name="Frommer W.B."/>
            <person name="Fujita T."/>
            <person name="Gramzow L."/>
            <person name="Gutensohn M."/>
            <person name="Harholt J."/>
            <person name="Hattori M."/>
            <person name="Heyl A."/>
            <person name="Hirai T."/>
            <person name="Hiwatashi Y."/>
            <person name="Ishikawa M."/>
            <person name="Iwata M."/>
            <person name="Karol K.G."/>
            <person name="Koehler B."/>
            <person name="Kolukisaoglu U."/>
            <person name="Kubo M."/>
            <person name="Kurata T."/>
            <person name="Lalonde S."/>
            <person name="Li K."/>
            <person name="Li Y."/>
            <person name="Litt A."/>
            <person name="Lyons E."/>
            <person name="Manning G."/>
            <person name="Maruyama T."/>
            <person name="Michael T.P."/>
            <person name="Mikami K."/>
            <person name="Miyazaki S."/>
            <person name="Morinaga S."/>
            <person name="Murata T."/>
            <person name="Mueller-Roeber B."/>
            <person name="Nelson D.R."/>
            <person name="Obara M."/>
            <person name="Oguri Y."/>
            <person name="Olmstead R.G."/>
            <person name="Onodera N."/>
            <person name="Petersen B.L."/>
            <person name="Pils B."/>
            <person name="Prigge M."/>
            <person name="Rensing S.A."/>
            <person name="Riano-Pachon D.M."/>
            <person name="Roberts A.W."/>
            <person name="Sato Y."/>
            <person name="Scheller H.V."/>
            <person name="Schulz B."/>
            <person name="Schulz C."/>
            <person name="Shakirov E.V."/>
            <person name="Shibagaki N."/>
            <person name="Shinohara N."/>
            <person name="Shippen D.E."/>
            <person name="Soerensen I."/>
            <person name="Sotooka R."/>
            <person name="Sugimoto N."/>
            <person name="Sugita M."/>
            <person name="Sumikawa N."/>
            <person name="Tanurdzic M."/>
            <person name="Theissen G."/>
            <person name="Ulvskov P."/>
            <person name="Wakazuki S."/>
            <person name="Weng J.K."/>
            <person name="Willats W.W."/>
            <person name="Wipf D."/>
            <person name="Wolf P.G."/>
            <person name="Yang L."/>
            <person name="Zimmer A.D."/>
            <person name="Zhu Q."/>
            <person name="Mitros T."/>
            <person name="Hellsten U."/>
            <person name="Loque D."/>
            <person name="Otillar R."/>
            <person name="Salamov A."/>
            <person name="Schmutz J."/>
            <person name="Shapiro H."/>
            <person name="Lindquist E."/>
            <person name="Lucas S."/>
            <person name="Rokhsar D."/>
            <person name="Grigoriev I.V."/>
        </authorList>
    </citation>
    <scope>NUCLEOTIDE SEQUENCE [LARGE SCALE GENOMIC DNA]</scope>
</reference>